<evidence type="ECO:0000256" key="2">
    <source>
        <dbReference type="SAM" id="Phobius"/>
    </source>
</evidence>
<proteinExistence type="predicted"/>
<keyword evidence="2" id="KW-0472">Membrane</keyword>
<organism evidence="3">
    <name type="scientific">marine metagenome</name>
    <dbReference type="NCBI Taxonomy" id="408172"/>
    <lineage>
        <taxon>unclassified sequences</taxon>
        <taxon>metagenomes</taxon>
        <taxon>ecological metagenomes</taxon>
    </lineage>
</organism>
<keyword evidence="2" id="KW-1133">Transmembrane helix</keyword>
<keyword evidence="1" id="KW-0175">Coiled coil</keyword>
<evidence type="ECO:0000313" key="3">
    <source>
        <dbReference type="EMBL" id="SVC44242.1"/>
    </source>
</evidence>
<name>A0A382MA29_9ZZZZ</name>
<reference evidence="3" key="1">
    <citation type="submission" date="2018-05" db="EMBL/GenBank/DDBJ databases">
        <authorList>
            <person name="Lanie J.A."/>
            <person name="Ng W.-L."/>
            <person name="Kazmierczak K.M."/>
            <person name="Andrzejewski T.M."/>
            <person name="Davidsen T.M."/>
            <person name="Wayne K.J."/>
            <person name="Tettelin H."/>
            <person name="Glass J.I."/>
            <person name="Rusch D."/>
            <person name="Podicherti R."/>
            <person name="Tsui H.-C.T."/>
            <person name="Winkler M.E."/>
        </authorList>
    </citation>
    <scope>NUCLEOTIDE SEQUENCE</scope>
</reference>
<sequence length="185" mass="21569">MDEAIGIDQLNQMIPEVTDLILPWLGVLVSIVIFLWFKDFATQLAKGLAFKHDPHFQEGDLVWLEDEPATIIKIGATQTIFGIVNGRGMIWRFVPNSEIHSVKLEKIVSDKIHYDSEQEQARQLRELLELTEEQDEMISANKERDVQQDETIARIDDYNEIQDKKMEQHRKHLEKMIKSLEDKLT</sequence>
<gene>
    <name evidence="3" type="ORF">METZ01_LOCUS297096</name>
</gene>
<accession>A0A382MA29</accession>
<feature type="coiled-coil region" evidence="1">
    <location>
        <begin position="114"/>
        <end position="183"/>
    </location>
</feature>
<protein>
    <submittedName>
        <fullName evidence="3">Uncharacterized protein</fullName>
    </submittedName>
</protein>
<keyword evidence="2" id="KW-0812">Transmembrane</keyword>
<dbReference type="AlphaFoldDB" id="A0A382MA29"/>
<feature type="transmembrane region" description="Helical" evidence="2">
    <location>
        <begin position="20"/>
        <end position="37"/>
    </location>
</feature>
<dbReference type="EMBL" id="UINC01091462">
    <property type="protein sequence ID" value="SVC44242.1"/>
    <property type="molecule type" value="Genomic_DNA"/>
</dbReference>
<evidence type="ECO:0000256" key="1">
    <source>
        <dbReference type="SAM" id="Coils"/>
    </source>
</evidence>